<dbReference type="FunFam" id="2.60.40.10:FF:000328">
    <property type="entry name" value="CLUMA_CG000981, isoform A"/>
    <property type="match status" value="1"/>
</dbReference>
<protein>
    <recommendedName>
        <fullName evidence="9">Ig-like domain-containing protein</fullName>
    </recommendedName>
</protein>
<feature type="non-terminal residue" evidence="10">
    <location>
        <position position="1"/>
    </location>
</feature>
<dbReference type="InterPro" id="IPR003598">
    <property type="entry name" value="Ig_sub2"/>
</dbReference>
<dbReference type="InterPro" id="IPR013783">
    <property type="entry name" value="Ig-like_fold"/>
</dbReference>
<dbReference type="Pfam" id="PF13927">
    <property type="entry name" value="Ig_3"/>
    <property type="match status" value="1"/>
</dbReference>
<keyword evidence="6" id="KW-1015">Disulfide bond</keyword>
<sequence length="364" mass="41050">FCNYVPLLVLMQGSVPKRRRALLVAGNLTPNFNTTSEHVTVTEGSRAILPCSVEFLGDQSVIWVNPRKILISHGDRRAIDDHRISVERPYIKEWNLLIREVRHNDSGTYECRINTTPKQTKKVTLSVQVPPMIISEMSSDRVSLEEGETATLICNVTGIPQPNVTWYKRNSRKIDGKKERIGTEGEVLVIHNVSRMCDDIYECYVDNKVPPAVSKAIRVTVDYAPEVTLPNKRIGQILGKETILDCIISGNPQAVTEWRRNGQLLHKGQKYDIDVFRDELQNSVTLSLRIKDLEKSDYGVYLCVGSNYLGEDEETMTLYGNDNTWSVAGPNERPINRSSDVMAQSLLLYVTVTSALAVLLRNFV</sequence>
<dbReference type="SMART" id="SM00408">
    <property type="entry name" value="IGc2"/>
    <property type="match status" value="3"/>
</dbReference>
<dbReference type="InterPro" id="IPR036179">
    <property type="entry name" value="Ig-like_dom_sf"/>
</dbReference>
<dbReference type="PROSITE" id="PS50835">
    <property type="entry name" value="IG_LIKE"/>
    <property type="match status" value="3"/>
</dbReference>
<dbReference type="SMART" id="SM00409">
    <property type="entry name" value="IG"/>
    <property type="match status" value="3"/>
</dbReference>
<evidence type="ECO:0000313" key="10">
    <source>
        <dbReference type="EMBL" id="KAK7479703.1"/>
    </source>
</evidence>
<dbReference type="SUPFAM" id="SSF48726">
    <property type="entry name" value="Immunoglobulin"/>
    <property type="match status" value="3"/>
</dbReference>
<dbReference type="InterPro" id="IPR007110">
    <property type="entry name" value="Ig-like_dom"/>
</dbReference>
<gene>
    <name evidence="10" type="ORF">BaRGS_00029079</name>
</gene>
<keyword evidence="7" id="KW-0325">Glycoprotein</keyword>
<keyword evidence="2" id="KW-1003">Cell membrane</keyword>
<keyword evidence="3" id="KW-0732">Signal</keyword>
<dbReference type="Pfam" id="PF07679">
    <property type="entry name" value="I-set"/>
    <property type="match status" value="2"/>
</dbReference>
<feature type="domain" description="Ig-like" evidence="9">
    <location>
        <begin position="130"/>
        <end position="220"/>
    </location>
</feature>
<proteinExistence type="predicted"/>
<keyword evidence="5" id="KW-0472">Membrane</keyword>
<keyword evidence="4" id="KW-0677">Repeat</keyword>
<accession>A0ABD0JXR9</accession>
<keyword evidence="11" id="KW-1185">Reference proteome</keyword>
<dbReference type="EMBL" id="JACVVK020000297">
    <property type="protein sequence ID" value="KAK7479703.1"/>
    <property type="molecule type" value="Genomic_DNA"/>
</dbReference>
<evidence type="ECO:0000256" key="2">
    <source>
        <dbReference type="ARBA" id="ARBA00022475"/>
    </source>
</evidence>
<dbReference type="Proteomes" id="UP001519460">
    <property type="component" value="Unassembled WGS sequence"/>
</dbReference>
<dbReference type="Gene3D" id="2.60.40.10">
    <property type="entry name" value="Immunoglobulins"/>
    <property type="match status" value="3"/>
</dbReference>
<name>A0ABD0JXR9_9CAEN</name>
<evidence type="ECO:0000256" key="4">
    <source>
        <dbReference type="ARBA" id="ARBA00022737"/>
    </source>
</evidence>
<keyword evidence="8" id="KW-0393">Immunoglobulin domain</keyword>
<dbReference type="InterPro" id="IPR003599">
    <property type="entry name" value="Ig_sub"/>
</dbReference>
<evidence type="ECO:0000256" key="8">
    <source>
        <dbReference type="ARBA" id="ARBA00023319"/>
    </source>
</evidence>
<feature type="domain" description="Ig-like" evidence="9">
    <location>
        <begin position="30"/>
        <end position="124"/>
    </location>
</feature>
<evidence type="ECO:0000256" key="3">
    <source>
        <dbReference type="ARBA" id="ARBA00022729"/>
    </source>
</evidence>
<dbReference type="InterPro" id="IPR013098">
    <property type="entry name" value="Ig_I-set"/>
</dbReference>
<evidence type="ECO:0000313" key="11">
    <source>
        <dbReference type="Proteomes" id="UP001519460"/>
    </source>
</evidence>
<evidence type="ECO:0000256" key="5">
    <source>
        <dbReference type="ARBA" id="ARBA00023136"/>
    </source>
</evidence>
<dbReference type="InterPro" id="IPR051170">
    <property type="entry name" value="Neural/epithelial_adhesion"/>
</dbReference>
<dbReference type="PANTHER" id="PTHR12231">
    <property type="entry name" value="CTX-RELATED TYPE I TRANSMEMBRANE PROTEIN"/>
    <property type="match status" value="1"/>
</dbReference>
<dbReference type="GO" id="GO:0005886">
    <property type="term" value="C:plasma membrane"/>
    <property type="evidence" value="ECO:0007669"/>
    <property type="project" value="UniProtKB-SubCell"/>
</dbReference>
<evidence type="ECO:0000256" key="6">
    <source>
        <dbReference type="ARBA" id="ARBA00023157"/>
    </source>
</evidence>
<feature type="domain" description="Ig-like" evidence="9">
    <location>
        <begin position="225"/>
        <end position="317"/>
    </location>
</feature>
<dbReference type="AlphaFoldDB" id="A0ABD0JXR9"/>
<organism evidence="10 11">
    <name type="scientific">Batillaria attramentaria</name>
    <dbReference type="NCBI Taxonomy" id="370345"/>
    <lineage>
        <taxon>Eukaryota</taxon>
        <taxon>Metazoa</taxon>
        <taxon>Spiralia</taxon>
        <taxon>Lophotrochozoa</taxon>
        <taxon>Mollusca</taxon>
        <taxon>Gastropoda</taxon>
        <taxon>Caenogastropoda</taxon>
        <taxon>Sorbeoconcha</taxon>
        <taxon>Cerithioidea</taxon>
        <taxon>Batillariidae</taxon>
        <taxon>Batillaria</taxon>
    </lineage>
</organism>
<evidence type="ECO:0000256" key="1">
    <source>
        <dbReference type="ARBA" id="ARBA00004236"/>
    </source>
</evidence>
<reference evidence="10 11" key="1">
    <citation type="journal article" date="2023" name="Sci. Data">
        <title>Genome assembly of the Korean intertidal mud-creeper Batillaria attramentaria.</title>
        <authorList>
            <person name="Patra A.K."/>
            <person name="Ho P.T."/>
            <person name="Jun S."/>
            <person name="Lee S.J."/>
            <person name="Kim Y."/>
            <person name="Won Y.J."/>
        </authorList>
    </citation>
    <scope>NUCLEOTIDE SEQUENCE [LARGE SCALE GENOMIC DNA]</scope>
    <source>
        <strain evidence="10">Wonlab-2016</strain>
    </source>
</reference>
<comment type="subcellular location">
    <subcellularLocation>
        <location evidence="1">Cell membrane</location>
    </subcellularLocation>
</comment>
<comment type="caution">
    <text evidence="10">The sequence shown here is derived from an EMBL/GenBank/DDBJ whole genome shotgun (WGS) entry which is preliminary data.</text>
</comment>
<dbReference type="PANTHER" id="PTHR12231:SF253">
    <property type="entry name" value="DPR-INTERACTING PROTEIN ETA, ISOFORM B-RELATED"/>
    <property type="match status" value="1"/>
</dbReference>
<evidence type="ECO:0000256" key="7">
    <source>
        <dbReference type="ARBA" id="ARBA00023180"/>
    </source>
</evidence>
<evidence type="ECO:0000259" key="9">
    <source>
        <dbReference type="PROSITE" id="PS50835"/>
    </source>
</evidence>